<evidence type="ECO:0000313" key="3">
    <source>
        <dbReference type="Proteomes" id="UP000772434"/>
    </source>
</evidence>
<feature type="transmembrane region" description="Helical" evidence="1">
    <location>
        <begin position="159"/>
        <end position="180"/>
    </location>
</feature>
<feature type="transmembrane region" description="Helical" evidence="1">
    <location>
        <begin position="201"/>
        <end position="230"/>
    </location>
</feature>
<name>A0A9P5PCR1_9AGAR</name>
<protein>
    <submittedName>
        <fullName evidence="2">Uncharacterized protein</fullName>
    </submittedName>
</protein>
<dbReference type="OrthoDB" id="2898893at2759"/>
<keyword evidence="1" id="KW-0812">Transmembrane</keyword>
<feature type="transmembrane region" description="Helical" evidence="1">
    <location>
        <begin position="6"/>
        <end position="27"/>
    </location>
</feature>
<evidence type="ECO:0000256" key="1">
    <source>
        <dbReference type="SAM" id="Phobius"/>
    </source>
</evidence>
<accession>A0A9P5PCR1</accession>
<keyword evidence="1" id="KW-0472">Membrane</keyword>
<comment type="caution">
    <text evidence="2">The sequence shown here is derived from an EMBL/GenBank/DDBJ whole genome shotgun (WGS) entry which is preliminary data.</text>
</comment>
<evidence type="ECO:0000313" key="2">
    <source>
        <dbReference type="EMBL" id="KAF9060327.1"/>
    </source>
</evidence>
<feature type="transmembrane region" description="Helical" evidence="1">
    <location>
        <begin position="39"/>
        <end position="58"/>
    </location>
</feature>
<feature type="transmembrane region" description="Helical" evidence="1">
    <location>
        <begin position="116"/>
        <end position="139"/>
    </location>
</feature>
<dbReference type="EMBL" id="JADNRY010000249">
    <property type="protein sequence ID" value="KAF9060327.1"/>
    <property type="molecule type" value="Genomic_DNA"/>
</dbReference>
<dbReference type="AlphaFoldDB" id="A0A9P5PCR1"/>
<feature type="transmembrane region" description="Helical" evidence="1">
    <location>
        <begin position="78"/>
        <end position="104"/>
    </location>
</feature>
<sequence length="288" mass="31587">MSSVTVAFNVVQATGLASALIIIVTAVLTPSVPRLSTWYLVLCSSAGYSLSMLLLAMAHGQSGTEPNPTLCLIQGALIYAGPIWLMSSVCIFAFQIYLTTVFYVKHYSGPIHHNSKWLPASPVILFFLILVSMLTAGILRPEIVGRDSTLFFCHFTNGTGTYAVTVLSVICAIVALVSEWKTGKLLYRHRKHRDEYYRQSHGTVSIGVMCRLAGFSLISILSVTSCGLLLLQPGDSKYDGYLLVWTGIVSNADVPLLGLNRSIIRTWMFWTKQDDLAIQETDVKKGTV</sequence>
<proteinExistence type="predicted"/>
<keyword evidence="1" id="KW-1133">Transmembrane helix</keyword>
<keyword evidence="3" id="KW-1185">Reference proteome</keyword>
<feature type="transmembrane region" description="Helical" evidence="1">
    <location>
        <begin position="242"/>
        <end position="259"/>
    </location>
</feature>
<reference evidence="2" key="1">
    <citation type="submission" date="2020-11" db="EMBL/GenBank/DDBJ databases">
        <authorList>
            <consortium name="DOE Joint Genome Institute"/>
            <person name="Ahrendt S."/>
            <person name="Riley R."/>
            <person name="Andreopoulos W."/>
            <person name="Labutti K."/>
            <person name="Pangilinan J."/>
            <person name="Ruiz-Duenas F.J."/>
            <person name="Barrasa J.M."/>
            <person name="Sanchez-Garcia M."/>
            <person name="Camarero S."/>
            <person name="Miyauchi S."/>
            <person name="Serrano A."/>
            <person name="Linde D."/>
            <person name="Babiker R."/>
            <person name="Drula E."/>
            <person name="Ayuso-Fernandez I."/>
            <person name="Pacheco R."/>
            <person name="Padilla G."/>
            <person name="Ferreira P."/>
            <person name="Barriuso J."/>
            <person name="Kellner H."/>
            <person name="Castanera R."/>
            <person name="Alfaro M."/>
            <person name="Ramirez L."/>
            <person name="Pisabarro A.G."/>
            <person name="Kuo A."/>
            <person name="Tritt A."/>
            <person name="Lipzen A."/>
            <person name="He G."/>
            <person name="Yan M."/>
            <person name="Ng V."/>
            <person name="Cullen D."/>
            <person name="Martin F."/>
            <person name="Rosso M.-N."/>
            <person name="Henrissat B."/>
            <person name="Hibbett D."/>
            <person name="Martinez A.T."/>
            <person name="Grigoriev I.V."/>
        </authorList>
    </citation>
    <scope>NUCLEOTIDE SEQUENCE</scope>
    <source>
        <strain evidence="2">AH 40177</strain>
    </source>
</reference>
<organism evidence="2 3">
    <name type="scientific">Rhodocollybia butyracea</name>
    <dbReference type="NCBI Taxonomy" id="206335"/>
    <lineage>
        <taxon>Eukaryota</taxon>
        <taxon>Fungi</taxon>
        <taxon>Dikarya</taxon>
        <taxon>Basidiomycota</taxon>
        <taxon>Agaricomycotina</taxon>
        <taxon>Agaricomycetes</taxon>
        <taxon>Agaricomycetidae</taxon>
        <taxon>Agaricales</taxon>
        <taxon>Marasmiineae</taxon>
        <taxon>Omphalotaceae</taxon>
        <taxon>Rhodocollybia</taxon>
    </lineage>
</organism>
<dbReference type="Proteomes" id="UP000772434">
    <property type="component" value="Unassembled WGS sequence"/>
</dbReference>
<gene>
    <name evidence="2" type="ORF">BDP27DRAFT_1339813</name>
</gene>